<sequence length="323" mass="37454">MMSLEMVTAYRKSNALFAFVNSKAPLHLSTQDGKTVEELAQLCHVYQDRFHRLLSYMQKLNVLTEKDNQFYLTEEWASLSDPNSFETLYIKFELDPVFWNAWSQYGISLSKTNDKSAFELTHHEPFFDYLNQESNKKIKKTFDDLMAKSTDRMNKSIIEHLPLDGISSLIDIGGGVGTFAKSIKEHYPHIQCHVMDQYDFSRQESEEITLINGNFFSNVPTGYDAYCIKNVLHDWPDNQVIEILKNCHKAMGDNSVLYIIDMIKEPDDEGSFDLYIDTLLLGRKRYQTEFEFVATQAGFSVTNIYNPNFSTVYGSEYIIEMRK</sequence>
<dbReference type="InterPro" id="IPR001077">
    <property type="entry name" value="COMT_C"/>
</dbReference>
<gene>
    <name evidence="5" type="ORF">ID854_11770</name>
</gene>
<dbReference type="PROSITE" id="PS51683">
    <property type="entry name" value="SAM_OMT_II"/>
    <property type="match status" value="1"/>
</dbReference>
<feature type="domain" description="O-methyltransferase C-terminal" evidence="4">
    <location>
        <begin position="113"/>
        <end position="300"/>
    </location>
</feature>
<dbReference type="EMBL" id="JACXBF010000258">
    <property type="protein sequence ID" value="MBD2801114.1"/>
    <property type="molecule type" value="Genomic_DNA"/>
</dbReference>
<proteinExistence type="predicted"/>
<reference evidence="5" key="2">
    <citation type="journal article" date="2024" name="Toxins">
        <title>Genome Sequence Analysis of Native Xenorhabdus Strains Isolated from Entomopathogenic Nematodes in Argentina.</title>
        <authorList>
            <person name="Palma L."/>
            <person name="Frizzo L."/>
            <person name="Kaiser S."/>
            <person name="Berry C."/>
            <person name="Caballero P."/>
            <person name="Bode H.B."/>
            <person name="Del Valle E.E."/>
        </authorList>
    </citation>
    <scope>NUCLEOTIDE SEQUENCE</scope>
    <source>
        <strain evidence="5">M</strain>
    </source>
</reference>
<evidence type="ECO:0000259" key="4">
    <source>
        <dbReference type="Pfam" id="PF00891"/>
    </source>
</evidence>
<dbReference type="PANTHER" id="PTHR43712:SF2">
    <property type="entry name" value="O-METHYLTRANSFERASE CICE"/>
    <property type="match status" value="1"/>
</dbReference>
<dbReference type="Pfam" id="PF00891">
    <property type="entry name" value="Methyltransf_2"/>
    <property type="match status" value="1"/>
</dbReference>
<comment type="caution">
    <text evidence="5">The sequence shown here is derived from an EMBL/GenBank/DDBJ whole genome shotgun (WGS) entry which is preliminary data.</text>
</comment>
<dbReference type="Gene3D" id="3.40.50.150">
    <property type="entry name" value="Vaccinia Virus protein VP39"/>
    <property type="match status" value="1"/>
</dbReference>
<reference evidence="5" key="1">
    <citation type="submission" date="2020-09" db="EMBL/GenBank/DDBJ databases">
        <authorList>
            <person name="Palma L."/>
            <person name="Caballero P."/>
            <person name="Berry C."/>
            <person name="Del Valle E."/>
        </authorList>
    </citation>
    <scope>NUCLEOTIDE SEQUENCE</scope>
    <source>
        <strain evidence="5">M</strain>
    </source>
</reference>
<evidence type="ECO:0000256" key="3">
    <source>
        <dbReference type="ARBA" id="ARBA00022691"/>
    </source>
</evidence>
<dbReference type="PANTHER" id="PTHR43712">
    <property type="entry name" value="PUTATIVE (AFU_ORTHOLOGUE AFUA_4G14580)-RELATED"/>
    <property type="match status" value="1"/>
</dbReference>
<organism evidence="5">
    <name type="scientific">Xenorhabdus szentirmaii</name>
    <dbReference type="NCBI Taxonomy" id="290112"/>
    <lineage>
        <taxon>Bacteria</taxon>
        <taxon>Pseudomonadati</taxon>
        <taxon>Pseudomonadota</taxon>
        <taxon>Gammaproteobacteria</taxon>
        <taxon>Enterobacterales</taxon>
        <taxon>Morganellaceae</taxon>
        <taxon>Xenorhabdus</taxon>
    </lineage>
</organism>
<dbReference type="SUPFAM" id="SSF46785">
    <property type="entry name" value="Winged helix' DNA-binding domain"/>
    <property type="match status" value="1"/>
</dbReference>
<evidence type="ECO:0000256" key="2">
    <source>
        <dbReference type="ARBA" id="ARBA00022679"/>
    </source>
</evidence>
<dbReference type="InterPro" id="IPR029063">
    <property type="entry name" value="SAM-dependent_MTases_sf"/>
</dbReference>
<dbReference type="GO" id="GO:0008171">
    <property type="term" value="F:O-methyltransferase activity"/>
    <property type="evidence" value="ECO:0007669"/>
    <property type="project" value="InterPro"/>
</dbReference>
<dbReference type="InterPro" id="IPR036390">
    <property type="entry name" value="WH_DNA-bd_sf"/>
</dbReference>
<protein>
    <recommendedName>
        <fullName evidence="4">O-methyltransferase C-terminal domain-containing protein</fullName>
    </recommendedName>
</protein>
<dbReference type="GO" id="GO:0032259">
    <property type="term" value="P:methylation"/>
    <property type="evidence" value="ECO:0007669"/>
    <property type="project" value="UniProtKB-KW"/>
</dbReference>
<dbReference type="SUPFAM" id="SSF53335">
    <property type="entry name" value="S-adenosyl-L-methionine-dependent methyltransferases"/>
    <property type="match status" value="1"/>
</dbReference>
<evidence type="ECO:0000313" key="5">
    <source>
        <dbReference type="EMBL" id="MBD2801114.1"/>
    </source>
</evidence>
<name>A0AAW3YVQ9_9GAMM</name>
<keyword evidence="3" id="KW-0949">S-adenosyl-L-methionine</keyword>
<evidence type="ECO:0000256" key="1">
    <source>
        <dbReference type="ARBA" id="ARBA00022603"/>
    </source>
</evidence>
<dbReference type="AlphaFoldDB" id="A0AAW3YVQ9"/>
<dbReference type="Proteomes" id="UP001193920">
    <property type="component" value="Unassembled WGS sequence"/>
</dbReference>
<dbReference type="InterPro" id="IPR016461">
    <property type="entry name" value="COMT-like"/>
</dbReference>
<accession>A0AAW3YVQ9</accession>
<dbReference type="Gene3D" id="1.10.10.10">
    <property type="entry name" value="Winged helix-like DNA-binding domain superfamily/Winged helix DNA-binding domain"/>
    <property type="match status" value="1"/>
</dbReference>
<keyword evidence="1" id="KW-0489">Methyltransferase</keyword>
<dbReference type="InterPro" id="IPR036388">
    <property type="entry name" value="WH-like_DNA-bd_sf"/>
</dbReference>
<keyword evidence="2" id="KW-0808">Transferase</keyword>